<proteinExistence type="predicted"/>
<gene>
    <name evidence="1" type="ORF">FX987_02532</name>
</gene>
<dbReference type="AlphaFoldDB" id="A0AAP9NMC0"/>
<dbReference type="RefSeq" id="WP_174788281.1">
    <property type="nucleotide sequence ID" value="NZ_CP054580.1"/>
</dbReference>
<keyword evidence="2" id="KW-1185">Reference proteome</keyword>
<evidence type="ECO:0000313" key="2">
    <source>
        <dbReference type="Proteomes" id="UP000509761"/>
    </source>
</evidence>
<organism evidence="1 2">
    <name type="scientific">Vreelandella titanicae</name>
    <dbReference type="NCBI Taxonomy" id="664683"/>
    <lineage>
        <taxon>Bacteria</taxon>
        <taxon>Pseudomonadati</taxon>
        <taxon>Pseudomonadota</taxon>
        <taxon>Gammaproteobacteria</taxon>
        <taxon>Oceanospirillales</taxon>
        <taxon>Halomonadaceae</taxon>
        <taxon>Vreelandella</taxon>
    </lineage>
</organism>
<dbReference type="EMBL" id="CP054580">
    <property type="protein sequence ID" value="QKS24750.1"/>
    <property type="molecule type" value="Genomic_DNA"/>
</dbReference>
<dbReference type="SUPFAM" id="SSF158442">
    <property type="entry name" value="DsbB-like"/>
    <property type="match status" value="1"/>
</dbReference>
<evidence type="ECO:0000313" key="1">
    <source>
        <dbReference type="EMBL" id="QKS24750.1"/>
    </source>
</evidence>
<dbReference type="Proteomes" id="UP000509761">
    <property type="component" value="Chromosome"/>
</dbReference>
<dbReference type="InterPro" id="IPR023380">
    <property type="entry name" value="DsbB-like_sf"/>
</dbReference>
<protein>
    <submittedName>
        <fullName evidence="1">Uncharacterized protein</fullName>
    </submittedName>
</protein>
<sequence length="88" mass="8771">MTRCPYCGATPLSPPHVQARQRACQTGAQLGAALGAIKGRTGMAIGSVAGAVIGGLLASQSWWPVVVISACLSCGHAPNTPKASSNAL</sequence>
<name>A0AAP9NMC0_9GAMM</name>
<accession>A0AAP9NMC0</accession>
<reference evidence="1 2" key="1">
    <citation type="submission" date="2019-12" db="EMBL/GenBank/DDBJ databases">
        <title>Genome sequencing and assembly of endphytes of Porphyra tenera.</title>
        <authorList>
            <person name="Park J.M."/>
            <person name="Shin R."/>
            <person name="Jo S.H."/>
        </authorList>
    </citation>
    <scope>NUCLEOTIDE SEQUENCE [LARGE SCALE GENOMIC DNA]</scope>
    <source>
        <strain evidence="1 2">GPM3</strain>
    </source>
</reference>